<keyword evidence="1" id="KW-0862">Zinc</keyword>
<dbReference type="GeneID" id="111110228"/>
<evidence type="ECO:0000256" key="2">
    <source>
        <dbReference type="SAM" id="MobiDB-lite"/>
    </source>
</evidence>
<dbReference type="GO" id="GO:0008270">
    <property type="term" value="F:zinc ion binding"/>
    <property type="evidence" value="ECO:0007669"/>
    <property type="project" value="UniProtKB-KW"/>
</dbReference>
<sequence length="287" mass="32870">MASSNIGDFSAQDVARCNICGSGDVKLYCNLCSSKLCEQCSTQHILSDPHKTHEVIAFINRNVGPRPTEHEADSLSAALQEKLDLLSEDAEKIRSQKIPEMLRLEEILETQITEVHEAYKARFRDIVSQSQMLHDVINHIEEEYKTKLDQMRKRDLRELEGQKMKFGSLISEAKQQLEQYDTSDTHQKETFQFPLLAFPQPVQWTAPAFVPIQADMEFVRPLFGTLTESKVQAHPERPRPPTSTSSRESSNTMRRYRPNICKCENPRVKKSAITGEKKCVKCNDFIK</sequence>
<evidence type="ECO:0000313" key="6">
    <source>
        <dbReference type="RefSeq" id="XP_022302339.1"/>
    </source>
</evidence>
<dbReference type="PROSITE" id="PS50119">
    <property type="entry name" value="ZF_BBOX"/>
    <property type="match status" value="1"/>
</dbReference>
<dbReference type="OrthoDB" id="6198578at2759"/>
<keyword evidence="1" id="KW-0479">Metal-binding</keyword>
<reference evidence="5 6" key="1">
    <citation type="submission" date="2025-04" db="UniProtKB">
        <authorList>
            <consortium name="RefSeq"/>
        </authorList>
    </citation>
    <scope>IDENTIFICATION</scope>
    <source>
        <tissue evidence="5 6">Whole sample</tissue>
    </source>
</reference>
<dbReference type="Pfam" id="PF00643">
    <property type="entry name" value="zf-B_box"/>
    <property type="match status" value="1"/>
</dbReference>
<dbReference type="Proteomes" id="UP000694844">
    <property type="component" value="Chromosome 8"/>
</dbReference>
<dbReference type="InterPro" id="IPR000315">
    <property type="entry name" value="Znf_B-box"/>
</dbReference>
<name>A0A8B8BHA2_CRAVI</name>
<evidence type="ECO:0000256" key="1">
    <source>
        <dbReference type="PROSITE-ProRule" id="PRU00024"/>
    </source>
</evidence>
<feature type="region of interest" description="Disordered" evidence="2">
    <location>
        <begin position="229"/>
        <end position="253"/>
    </location>
</feature>
<accession>A0A8B8BHA2</accession>
<evidence type="ECO:0000313" key="5">
    <source>
        <dbReference type="RefSeq" id="XP_022302336.1"/>
    </source>
</evidence>
<keyword evidence="4" id="KW-1185">Reference proteome</keyword>
<evidence type="ECO:0000313" key="4">
    <source>
        <dbReference type="Proteomes" id="UP000694844"/>
    </source>
</evidence>
<evidence type="ECO:0000259" key="3">
    <source>
        <dbReference type="PROSITE" id="PS50119"/>
    </source>
</evidence>
<feature type="domain" description="B box-type" evidence="3">
    <location>
        <begin position="12"/>
        <end position="58"/>
    </location>
</feature>
<dbReference type="RefSeq" id="XP_022302336.1">
    <property type="nucleotide sequence ID" value="XM_022446628.1"/>
</dbReference>
<keyword evidence="1" id="KW-0863">Zinc-finger</keyword>
<gene>
    <name evidence="5 6" type="primary">LOC111110228</name>
</gene>
<organism evidence="4 5">
    <name type="scientific">Crassostrea virginica</name>
    <name type="common">Eastern oyster</name>
    <dbReference type="NCBI Taxonomy" id="6565"/>
    <lineage>
        <taxon>Eukaryota</taxon>
        <taxon>Metazoa</taxon>
        <taxon>Spiralia</taxon>
        <taxon>Lophotrochozoa</taxon>
        <taxon>Mollusca</taxon>
        <taxon>Bivalvia</taxon>
        <taxon>Autobranchia</taxon>
        <taxon>Pteriomorphia</taxon>
        <taxon>Ostreida</taxon>
        <taxon>Ostreoidea</taxon>
        <taxon>Ostreidae</taxon>
        <taxon>Crassostrea</taxon>
    </lineage>
</organism>
<protein>
    <submittedName>
        <fullName evidence="5 6">Uncharacterized protein LOC111110228</fullName>
    </submittedName>
</protein>
<dbReference type="KEGG" id="cvn:111110228"/>
<dbReference type="RefSeq" id="XP_022302339.1">
    <property type="nucleotide sequence ID" value="XM_022446631.1"/>
</dbReference>
<dbReference type="AlphaFoldDB" id="A0A8B8BHA2"/>
<proteinExistence type="predicted"/>